<keyword evidence="12" id="KW-1185">Reference proteome</keyword>
<dbReference type="InterPro" id="IPR011527">
    <property type="entry name" value="ABC1_TM_dom"/>
</dbReference>
<organism evidence="11 12">
    <name type="scientific">Immersiella caudata</name>
    <dbReference type="NCBI Taxonomy" id="314043"/>
    <lineage>
        <taxon>Eukaryota</taxon>
        <taxon>Fungi</taxon>
        <taxon>Dikarya</taxon>
        <taxon>Ascomycota</taxon>
        <taxon>Pezizomycotina</taxon>
        <taxon>Sordariomycetes</taxon>
        <taxon>Sordariomycetidae</taxon>
        <taxon>Sordariales</taxon>
        <taxon>Lasiosphaeriaceae</taxon>
        <taxon>Immersiella</taxon>
    </lineage>
</organism>
<dbReference type="SUPFAM" id="SSF90123">
    <property type="entry name" value="ABC transporter transmembrane region"/>
    <property type="match status" value="1"/>
</dbReference>
<dbReference type="Gene3D" id="1.20.1560.10">
    <property type="entry name" value="ABC transporter type 1, transmembrane domain"/>
    <property type="match status" value="1"/>
</dbReference>
<comment type="subcellular location">
    <subcellularLocation>
        <location evidence="1">Membrane</location>
        <topology evidence="1">Multi-pass membrane protein</topology>
    </subcellularLocation>
</comment>
<dbReference type="GO" id="GO:0005524">
    <property type="term" value="F:ATP binding"/>
    <property type="evidence" value="ECO:0007669"/>
    <property type="project" value="UniProtKB-KW"/>
</dbReference>
<dbReference type="PANTHER" id="PTHR24223">
    <property type="entry name" value="ATP-BINDING CASSETTE SUB-FAMILY C"/>
    <property type="match status" value="1"/>
</dbReference>
<reference evidence="11" key="1">
    <citation type="submission" date="2023-06" db="EMBL/GenBank/DDBJ databases">
        <title>Genome-scale phylogeny and comparative genomics of the fungal order Sordariales.</title>
        <authorList>
            <consortium name="Lawrence Berkeley National Laboratory"/>
            <person name="Hensen N."/>
            <person name="Bonometti L."/>
            <person name="Westerberg I."/>
            <person name="Brannstrom I.O."/>
            <person name="Guillou S."/>
            <person name="Cros-Aarteil S."/>
            <person name="Calhoun S."/>
            <person name="Haridas S."/>
            <person name="Kuo A."/>
            <person name="Mondo S."/>
            <person name="Pangilinan J."/>
            <person name="Riley R."/>
            <person name="Labutti K."/>
            <person name="Andreopoulos B."/>
            <person name="Lipzen A."/>
            <person name="Chen C."/>
            <person name="Yanf M."/>
            <person name="Daum C."/>
            <person name="Ng V."/>
            <person name="Clum A."/>
            <person name="Steindorff A."/>
            <person name="Ohm R."/>
            <person name="Martin F."/>
            <person name="Silar P."/>
            <person name="Natvig D."/>
            <person name="Lalanne C."/>
            <person name="Gautier V."/>
            <person name="Ament-Velasquez S.L."/>
            <person name="Kruys A."/>
            <person name="Hutchinson M.I."/>
            <person name="Powell A.J."/>
            <person name="Barry K."/>
            <person name="Miller A.N."/>
            <person name="Grigoriev I.V."/>
            <person name="Debuchy R."/>
            <person name="Gladieux P."/>
            <person name="Thoren M.H."/>
            <person name="Johannesson H."/>
        </authorList>
    </citation>
    <scope>NUCLEOTIDE SEQUENCE</scope>
    <source>
        <strain evidence="11">CBS 606.72</strain>
    </source>
</reference>
<protein>
    <submittedName>
        <fullName evidence="11">ABC transporter type 1, transmembrane domain-containing protein</fullName>
    </submittedName>
</protein>
<feature type="region of interest" description="Disordered" evidence="8">
    <location>
        <begin position="164"/>
        <end position="203"/>
    </location>
</feature>
<keyword evidence="2" id="KW-0813">Transport</keyword>
<accession>A0AA39XGN0</accession>
<keyword evidence="3 9" id="KW-0812">Transmembrane</keyword>
<feature type="transmembrane region" description="Helical" evidence="9">
    <location>
        <begin position="230"/>
        <end position="250"/>
    </location>
</feature>
<evidence type="ECO:0000259" key="10">
    <source>
        <dbReference type="PROSITE" id="PS50929"/>
    </source>
</evidence>
<proteinExistence type="predicted"/>
<feature type="domain" description="ABC transmembrane type-1" evidence="10">
    <location>
        <begin position="219"/>
        <end position="380"/>
    </location>
</feature>
<dbReference type="Gene3D" id="3.40.50.300">
    <property type="entry name" value="P-loop containing nucleotide triphosphate hydrolases"/>
    <property type="match status" value="1"/>
</dbReference>
<dbReference type="CDD" id="cd18580">
    <property type="entry name" value="ABC_6TM_ABCC_D2"/>
    <property type="match status" value="1"/>
</dbReference>
<evidence type="ECO:0000256" key="8">
    <source>
        <dbReference type="SAM" id="MobiDB-lite"/>
    </source>
</evidence>
<dbReference type="Pfam" id="PF00664">
    <property type="entry name" value="ABC_membrane"/>
    <property type="match status" value="1"/>
</dbReference>
<keyword evidence="7 9" id="KW-0472">Membrane</keyword>
<dbReference type="GO" id="GO:0016020">
    <property type="term" value="C:membrane"/>
    <property type="evidence" value="ECO:0007669"/>
    <property type="project" value="UniProtKB-SubCell"/>
</dbReference>
<name>A0AA39XGN0_9PEZI</name>
<dbReference type="Proteomes" id="UP001175000">
    <property type="component" value="Unassembled WGS sequence"/>
</dbReference>
<evidence type="ECO:0000256" key="3">
    <source>
        <dbReference type="ARBA" id="ARBA00022692"/>
    </source>
</evidence>
<evidence type="ECO:0000313" key="11">
    <source>
        <dbReference type="EMBL" id="KAK0633646.1"/>
    </source>
</evidence>
<comment type="caution">
    <text evidence="11">The sequence shown here is derived from an EMBL/GenBank/DDBJ whole genome shotgun (WGS) entry which is preliminary data.</text>
</comment>
<evidence type="ECO:0000256" key="4">
    <source>
        <dbReference type="ARBA" id="ARBA00022741"/>
    </source>
</evidence>
<evidence type="ECO:0000256" key="1">
    <source>
        <dbReference type="ARBA" id="ARBA00004141"/>
    </source>
</evidence>
<gene>
    <name evidence="11" type="ORF">B0T14DRAFT_561222</name>
</gene>
<dbReference type="AlphaFoldDB" id="A0AA39XGN0"/>
<dbReference type="SUPFAM" id="SSF52540">
    <property type="entry name" value="P-loop containing nucleoside triphosphate hydrolases"/>
    <property type="match status" value="1"/>
</dbReference>
<evidence type="ECO:0000256" key="6">
    <source>
        <dbReference type="ARBA" id="ARBA00022989"/>
    </source>
</evidence>
<evidence type="ECO:0000256" key="9">
    <source>
        <dbReference type="SAM" id="Phobius"/>
    </source>
</evidence>
<dbReference type="InterPro" id="IPR027417">
    <property type="entry name" value="P-loop_NTPase"/>
</dbReference>
<dbReference type="InterPro" id="IPR044726">
    <property type="entry name" value="ABCC_6TM_D2"/>
</dbReference>
<dbReference type="InterPro" id="IPR036640">
    <property type="entry name" value="ABC1_TM_sf"/>
</dbReference>
<sequence length="380" mass="41715">MDDTIRYNITGSDPAFDQKWYSFSVESSGLEGNISRMMHRDAAKCGSNGSALSGGPEAEGVFPGVDRLLMRQALARAIYSTLPVVVFDDVTSGLDSKAVTLVMTRLFGSEGYFRQGGVSVVMATHSRRIIPNMDRIIVLDGGEVADEGSYEEILQRSASLVEQTEEDFGAGEGPSDIGIEKQAGPKKNDGSGPQRGFRSPVEPHQGVWQLGGLQIGRWTGANEQSPNQQLGFYLGVYAVFVVLANIGPFLECRIFFIRVINNTALKLHADLLEATLRTEVFDVTNWYRAPFSFFQRTDTGTITNRFSQDMDLIDTTLPMQAIQFTTGAASCLVQLIIICVVGKYLAAAIPVLATTVFVVQRYYLRTSRQVRLLDIEVKAP</sequence>
<dbReference type="InterPro" id="IPR050173">
    <property type="entry name" value="ABC_transporter_C-like"/>
</dbReference>
<evidence type="ECO:0000256" key="2">
    <source>
        <dbReference type="ARBA" id="ARBA00022448"/>
    </source>
</evidence>
<dbReference type="EMBL" id="JAULSU010000001">
    <property type="protein sequence ID" value="KAK0633646.1"/>
    <property type="molecule type" value="Genomic_DNA"/>
</dbReference>
<keyword evidence="5" id="KW-0067">ATP-binding</keyword>
<evidence type="ECO:0000256" key="7">
    <source>
        <dbReference type="ARBA" id="ARBA00023136"/>
    </source>
</evidence>
<keyword evidence="4" id="KW-0547">Nucleotide-binding</keyword>
<keyword evidence="6 9" id="KW-1133">Transmembrane helix</keyword>
<dbReference type="PANTHER" id="PTHR24223:SF404">
    <property type="entry name" value="ABC MULTIDRUG TRANSPORTER (EUROFUNG)-RELATED"/>
    <property type="match status" value="1"/>
</dbReference>
<feature type="transmembrane region" description="Helical" evidence="9">
    <location>
        <begin position="344"/>
        <end position="364"/>
    </location>
</feature>
<evidence type="ECO:0000313" key="12">
    <source>
        <dbReference type="Proteomes" id="UP001175000"/>
    </source>
</evidence>
<evidence type="ECO:0000256" key="5">
    <source>
        <dbReference type="ARBA" id="ARBA00022840"/>
    </source>
</evidence>
<dbReference type="PROSITE" id="PS50929">
    <property type="entry name" value="ABC_TM1F"/>
    <property type="match status" value="1"/>
</dbReference>
<dbReference type="GO" id="GO:0140359">
    <property type="term" value="F:ABC-type transporter activity"/>
    <property type="evidence" value="ECO:0007669"/>
    <property type="project" value="InterPro"/>
</dbReference>